<dbReference type="Proteomes" id="UP001162992">
    <property type="component" value="Chromosome 6"/>
</dbReference>
<comment type="caution">
    <text evidence="1">The sequence shown here is derived from an EMBL/GenBank/DDBJ whole genome shotgun (WGS) entry which is preliminary data.</text>
</comment>
<accession>A0ACC2DDJ0</accession>
<evidence type="ECO:0000313" key="1">
    <source>
        <dbReference type="EMBL" id="KAJ7552345.1"/>
    </source>
</evidence>
<proteinExistence type="predicted"/>
<name>A0ACC2DDJ0_DIPCM</name>
<dbReference type="EMBL" id="CM055097">
    <property type="protein sequence ID" value="KAJ7552345.1"/>
    <property type="molecule type" value="Genomic_DNA"/>
</dbReference>
<organism evidence="1 2">
    <name type="scientific">Diphasiastrum complanatum</name>
    <name type="common">Issler's clubmoss</name>
    <name type="synonym">Lycopodium complanatum</name>
    <dbReference type="NCBI Taxonomy" id="34168"/>
    <lineage>
        <taxon>Eukaryota</taxon>
        <taxon>Viridiplantae</taxon>
        <taxon>Streptophyta</taxon>
        <taxon>Embryophyta</taxon>
        <taxon>Tracheophyta</taxon>
        <taxon>Lycopodiopsida</taxon>
        <taxon>Lycopodiales</taxon>
        <taxon>Lycopodiaceae</taxon>
        <taxon>Lycopodioideae</taxon>
        <taxon>Diphasiastrum</taxon>
    </lineage>
</organism>
<reference evidence="2" key="1">
    <citation type="journal article" date="2024" name="Proc. Natl. Acad. Sci. U.S.A.">
        <title>Extraordinary preservation of gene collinearity over three hundred million years revealed in homosporous lycophytes.</title>
        <authorList>
            <person name="Li C."/>
            <person name="Wickell D."/>
            <person name="Kuo L.Y."/>
            <person name="Chen X."/>
            <person name="Nie B."/>
            <person name="Liao X."/>
            <person name="Peng D."/>
            <person name="Ji J."/>
            <person name="Jenkins J."/>
            <person name="Williams M."/>
            <person name="Shu S."/>
            <person name="Plott C."/>
            <person name="Barry K."/>
            <person name="Rajasekar S."/>
            <person name="Grimwood J."/>
            <person name="Han X."/>
            <person name="Sun S."/>
            <person name="Hou Z."/>
            <person name="He W."/>
            <person name="Dai G."/>
            <person name="Sun C."/>
            <person name="Schmutz J."/>
            <person name="Leebens-Mack J.H."/>
            <person name="Li F.W."/>
            <person name="Wang L."/>
        </authorList>
    </citation>
    <scope>NUCLEOTIDE SEQUENCE [LARGE SCALE GENOMIC DNA]</scope>
    <source>
        <strain evidence="2">cv. PW_Plant_1</strain>
    </source>
</reference>
<evidence type="ECO:0000313" key="2">
    <source>
        <dbReference type="Proteomes" id="UP001162992"/>
    </source>
</evidence>
<protein>
    <submittedName>
        <fullName evidence="1">Uncharacterized protein</fullName>
    </submittedName>
</protein>
<gene>
    <name evidence="1" type="ORF">O6H91_06G051300</name>
</gene>
<sequence>MGSEEMVRFFAVSVMVVLTMGAFLPAVHAQAPSPAPTSDGVAIDQGVAYVLLFAALVVTYVVHPLDAFPFNLF</sequence>
<keyword evidence="2" id="KW-1185">Reference proteome</keyword>